<reference evidence="2 3" key="1">
    <citation type="journal article" date="2020" name="bioRxiv">
        <title>Whole genome comparisons of ergot fungi reveals the divergence and evolution of species within the genus Claviceps are the result of varying mechanisms driving genome evolution and host range expansion.</title>
        <authorList>
            <person name="Wyka S.A."/>
            <person name="Mondo S.J."/>
            <person name="Liu M."/>
            <person name="Dettman J."/>
            <person name="Nalam V."/>
            <person name="Broders K.D."/>
        </authorList>
    </citation>
    <scope>NUCLEOTIDE SEQUENCE [LARGE SCALE GENOMIC DNA]</scope>
    <source>
        <strain evidence="2 3">CCC 1485</strain>
    </source>
</reference>
<sequence length="89" mass="10359">MLQDDVPILRSLRSVDWTGEMRILPRVENRILSDYPLYLGEGEEEDHNRAVLVLHESHIRFSELQAFAEEHANDKLGSPDEEDRSWSKA</sequence>
<dbReference type="AlphaFoldDB" id="A0A9P7M984"/>
<gene>
    <name evidence="2" type="ORF">E4U60_004172</name>
</gene>
<accession>A0A9P7M984</accession>
<organism evidence="2 3">
    <name type="scientific">Claviceps pazoutovae</name>
    <dbReference type="NCBI Taxonomy" id="1649127"/>
    <lineage>
        <taxon>Eukaryota</taxon>
        <taxon>Fungi</taxon>
        <taxon>Dikarya</taxon>
        <taxon>Ascomycota</taxon>
        <taxon>Pezizomycotina</taxon>
        <taxon>Sordariomycetes</taxon>
        <taxon>Hypocreomycetidae</taxon>
        <taxon>Hypocreales</taxon>
        <taxon>Clavicipitaceae</taxon>
        <taxon>Claviceps</taxon>
    </lineage>
</organism>
<dbReference type="OrthoDB" id="10294891at2759"/>
<keyword evidence="3" id="KW-1185">Reference proteome</keyword>
<feature type="region of interest" description="Disordered" evidence="1">
    <location>
        <begin position="70"/>
        <end position="89"/>
    </location>
</feature>
<dbReference type="EMBL" id="SRPO01000337">
    <property type="protein sequence ID" value="KAG5933962.1"/>
    <property type="molecule type" value="Genomic_DNA"/>
</dbReference>
<protein>
    <submittedName>
        <fullName evidence="2">Uncharacterized protein</fullName>
    </submittedName>
</protein>
<proteinExistence type="predicted"/>
<evidence type="ECO:0000256" key="1">
    <source>
        <dbReference type="SAM" id="MobiDB-lite"/>
    </source>
</evidence>
<evidence type="ECO:0000313" key="2">
    <source>
        <dbReference type="EMBL" id="KAG5933962.1"/>
    </source>
</evidence>
<comment type="caution">
    <text evidence="2">The sequence shown here is derived from an EMBL/GenBank/DDBJ whole genome shotgun (WGS) entry which is preliminary data.</text>
</comment>
<dbReference type="Proteomes" id="UP000706124">
    <property type="component" value="Unassembled WGS sequence"/>
</dbReference>
<name>A0A9P7M984_9HYPO</name>
<evidence type="ECO:0000313" key="3">
    <source>
        <dbReference type="Proteomes" id="UP000706124"/>
    </source>
</evidence>